<dbReference type="GeneID" id="7198366"/>
<organism evidence="2 3">
    <name type="scientific">Phaeodactylum tricornutum (strain CCAP 1055/1)</name>
    <dbReference type="NCBI Taxonomy" id="556484"/>
    <lineage>
        <taxon>Eukaryota</taxon>
        <taxon>Sar</taxon>
        <taxon>Stramenopiles</taxon>
        <taxon>Ochrophyta</taxon>
        <taxon>Bacillariophyta</taxon>
        <taxon>Bacillariophyceae</taxon>
        <taxon>Bacillariophycidae</taxon>
        <taxon>Naviculales</taxon>
        <taxon>Phaeodactylaceae</taxon>
        <taxon>Phaeodactylum</taxon>
    </lineage>
</organism>
<dbReference type="InterPro" id="IPR001611">
    <property type="entry name" value="Leu-rich_rpt"/>
</dbReference>
<dbReference type="PANTHER" id="PTHR24111:SF0">
    <property type="entry name" value="LEUCINE-RICH REPEAT-CONTAINING PROTEIN"/>
    <property type="match status" value="1"/>
</dbReference>
<dbReference type="InterPro" id="IPR032675">
    <property type="entry name" value="LRR_dom_sf"/>
</dbReference>
<gene>
    <name evidence="2" type="ORF">PHATRDRAFT_40577</name>
</gene>
<name>B7GBX4_PHATC</name>
<dbReference type="AlphaFoldDB" id="B7GBX4"/>
<keyword evidence="3" id="KW-1185">Reference proteome</keyword>
<dbReference type="RefSeq" id="XP_002184525.1">
    <property type="nucleotide sequence ID" value="XM_002184489.1"/>
</dbReference>
<dbReference type="SUPFAM" id="SSF52047">
    <property type="entry name" value="RNI-like"/>
    <property type="match status" value="1"/>
</dbReference>
<dbReference type="Proteomes" id="UP000000759">
    <property type="component" value="Chromosome 24"/>
</dbReference>
<evidence type="ECO:0000313" key="2">
    <source>
        <dbReference type="EMBL" id="EEC43924.1"/>
    </source>
</evidence>
<dbReference type="OrthoDB" id="272549at2759"/>
<reference evidence="3" key="2">
    <citation type="submission" date="2008-08" db="EMBL/GenBank/DDBJ databases">
        <authorList>
            <consortium name="Diatom Consortium"/>
            <person name="Grigoriev I."/>
            <person name="Grimwood J."/>
            <person name="Kuo A."/>
            <person name="Otillar R.P."/>
            <person name="Salamov A."/>
            <person name="Detter J.C."/>
            <person name="Lindquist E."/>
            <person name="Shapiro H."/>
            <person name="Lucas S."/>
            <person name="Glavina del Rio T."/>
            <person name="Pitluck S."/>
            <person name="Rokhsar D."/>
            <person name="Bowler C."/>
        </authorList>
    </citation>
    <scope>GENOME REANNOTATION</scope>
    <source>
        <strain evidence="3">CCAP 1055/1</strain>
    </source>
</reference>
<dbReference type="Gene3D" id="3.80.10.10">
    <property type="entry name" value="Ribonuclease Inhibitor"/>
    <property type="match status" value="1"/>
</dbReference>
<sequence>MASHLAETSSGELHLSDGKKGGLPELLKALESINVRSIHLDGSSLADWEKAQVEELLKKIGNLSSMRSLHLFGGSFTALSLAELLRTASKLQFSEIGRTLVEGDEDAISDFNGALYGHKSLEEFIAMDFDFCLDKTKLETSIDDLIKSLSTIPTLRVVKIEASSEHKMYCSKFCLAPLMRAKSLTTLLLARLPLEPMHFNILAFSIARSSLIYLALPYTNMDDEAAANLSAACVASDAVEEIDFSSNEIGDIGCIAIASNLTETKTVRVVRLEGNKAIGSKGYGALAEMLTANYSVEILEIGHGGDAACRVVIDEQLSKNRAVRRDMSAHAA</sequence>
<dbReference type="KEGG" id="pti:PHATRDRAFT_40577"/>
<keyword evidence="1" id="KW-0677">Repeat</keyword>
<dbReference type="PaxDb" id="2850-Phatr40577"/>
<dbReference type="InterPro" id="IPR052201">
    <property type="entry name" value="LRR-containing_regulator"/>
</dbReference>
<evidence type="ECO:0000313" key="3">
    <source>
        <dbReference type="Proteomes" id="UP000000759"/>
    </source>
</evidence>
<protein>
    <submittedName>
        <fullName evidence="2">Uncharacterized protein</fullName>
    </submittedName>
</protein>
<dbReference type="EMBL" id="CM000626">
    <property type="protein sequence ID" value="EEC43924.1"/>
    <property type="molecule type" value="Genomic_DNA"/>
</dbReference>
<dbReference type="PANTHER" id="PTHR24111">
    <property type="entry name" value="LEUCINE-RICH REPEAT-CONTAINING PROTEIN 34"/>
    <property type="match status" value="1"/>
</dbReference>
<dbReference type="HOGENOM" id="CLU_838016_0_0_1"/>
<reference evidence="2 3" key="1">
    <citation type="journal article" date="2008" name="Nature">
        <title>The Phaeodactylum genome reveals the evolutionary history of diatom genomes.</title>
        <authorList>
            <person name="Bowler C."/>
            <person name="Allen A.E."/>
            <person name="Badger J.H."/>
            <person name="Grimwood J."/>
            <person name="Jabbari K."/>
            <person name="Kuo A."/>
            <person name="Maheswari U."/>
            <person name="Martens C."/>
            <person name="Maumus F."/>
            <person name="Otillar R.P."/>
            <person name="Rayko E."/>
            <person name="Salamov A."/>
            <person name="Vandepoele K."/>
            <person name="Beszteri B."/>
            <person name="Gruber A."/>
            <person name="Heijde M."/>
            <person name="Katinka M."/>
            <person name="Mock T."/>
            <person name="Valentin K."/>
            <person name="Verret F."/>
            <person name="Berges J.A."/>
            <person name="Brownlee C."/>
            <person name="Cadoret J.P."/>
            <person name="Chiovitti A."/>
            <person name="Choi C.J."/>
            <person name="Coesel S."/>
            <person name="De Martino A."/>
            <person name="Detter J.C."/>
            <person name="Durkin C."/>
            <person name="Falciatore A."/>
            <person name="Fournet J."/>
            <person name="Haruta M."/>
            <person name="Huysman M.J."/>
            <person name="Jenkins B.D."/>
            <person name="Jiroutova K."/>
            <person name="Jorgensen R.E."/>
            <person name="Joubert Y."/>
            <person name="Kaplan A."/>
            <person name="Kroger N."/>
            <person name="Kroth P.G."/>
            <person name="La Roche J."/>
            <person name="Lindquist E."/>
            <person name="Lommer M."/>
            <person name="Martin-Jezequel V."/>
            <person name="Lopez P.J."/>
            <person name="Lucas S."/>
            <person name="Mangogna M."/>
            <person name="McGinnis K."/>
            <person name="Medlin L.K."/>
            <person name="Montsant A."/>
            <person name="Oudot-Le Secq M.P."/>
            <person name="Napoli C."/>
            <person name="Obornik M."/>
            <person name="Parker M.S."/>
            <person name="Petit J.L."/>
            <person name="Porcel B.M."/>
            <person name="Poulsen N."/>
            <person name="Robison M."/>
            <person name="Rychlewski L."/>
            <person name="Rynearson T.A."/>
            <person name="Schmutz J."/>
            <person name="Shapiro H."/>
            <person name="Siaut M."/>
            <person name="Stanley M."/>
            <person name="Sussman M.R."/>
            <person name="Taylor A.R."/>
            <person name="Vardi A."/>
            <person name="von Dassow P."/>
            <person name="Vyverman W."/>
            <person name="Willis A."/>
            <person name="Wyrwicz L.S."/>
            <person name="Rokhsar D.S."/>
            <person name="Weissenbach J."/>
            <person name="Armbrust E.V."/>
            <person name="Green B.R."/>
            <person name="Van de Peer Y."/>
            <person name="Grigoriev I.V."/>
        </authorList>
    </citation>
    <scope>NUCLEOTIDE SEQUENCE [LARGE SCALE GENOMIC DNA]</scope>
    <source>
        <strain evidence="2 3">CCAP 1055/1</strain>
    </source>
</reference>
<proteinExistence type="predicted"/>
<dbReference type="Pfam" id="PF13516">
    <property type="entry name" value="LRR_6"/>
    <property type="match status" value="1"/>
</dbReference>
<evidence type="ECO:0000256" key="1">
    <source>
        <dbReference type="ARBA" id="ARBA00022737"/>
    </source>
</evidence>
<accession>B7GBX4</accession>
<dbReference type="InParanoid" id="B7GBX4"/>